<comment type="caution">
    <text evidence="2">The sequence shown here is derived from an EMBL/GenBank/DDBJ whole genome shotgun (WGS) entry which is preliminary data.</text>
</comment>
<keyword evidence="3" id="KW-1185">Reference proteome</keyword>
<evidence type="ECO:0000313" key="3">
    <source>
        <dbReference type="Proteomes" id="UP001346149"/>
    </source>
</evidence>
<keyword evidence="1" id="KW-0472">Membrane</keyword>
<feature type="transmembrane region" description="Helical" evidence="1">
    <location>
        <begin position="52"/>
        <end position="80"/>
    </location>
</feature>
<proteinExistence type="predicted"/>
<reference evidence="2 3" key="1">
    <citation type="journal article" date="2023" name="Hortic Res">
        <title>Pangenome of water caltrop reveals structural variations and asymmetric subgenome divergence after allopolyploidization.</title>
        <authorList>
            <person name="Zhang X."/>
            <person name="Chen Y."/>
            <person name="Wang L."/>
            <person name="Yuan Y."/>
            <person name="Fang M."/>
            <person name="Shi L."/>
            <person name="Lu R."/>
            <person name="Comes H.P."/>
            <person name="Ma Y."/>
            <person name="Chen Y."/>
            <person name="Huang G."/>
            <person name="Zhou Y."/>
            <person name="Zheng Z."/>
            <person name="Qiu Y."/>
        </authorList>
    </citation>
    <scope>NUCLEOTIDE SEQUENCE [LARGE SCALE GENOMIC DNA]</scope>
    <source>
        <strain evidence="2">F231</strain>
    </source>
</reference>
<evidence type="ECO:0000313" key="2">
    <source>
        <dbReference type="EMBL" id="KAK4790142.1"/>
    </source>
</evidence>
<name>A0AAN7R536_TRANT</name>
<organism evidence="2 3">
    <name type="scientific">Trapa natans</name>
    <name type="common">Water chestnut</name>
    <dbReference type="NCBI Taxonomy" id="22666"/>
    <lineage>
        <taxon>Eukaryota</taxon>
        <taxon>Viridiplantae</taxon>
        <taxon>Streptophyta</taxon>
        <taxon>Embryophyta</taxon>
        <taxon>Tracheophyta</taxon>
        <taxon>Spermatophyta</taxon>
        <taxon>Magnoliopsida</taxon>
        <taxon>eudicotyledons</taxon>
        <taxon>Gunneridae</taxon>
        <taxon>Pentapetalae</taxon>
        <taxon>rosids</taxon>
        <taxon>malvids</taxon>
        <taxon>Myrtales</taxon>
        <taxon>Lythraceae</taxon>
        <taxon>Trapa</taxon>
    </lineage>
</organism>
<gene>
    <name evidence="2" type="ORF">SAY86_017446</name>
</gene>
<dbReference type="AlphaFoldDB" id="A0AAN7R536"/>
<protein>
    <submittedName>
        <fullName evidence="2">Uncharacterized protein</fullName>
    </submittedName>
</protein>
<dbReference type="EMBL" id="JAXQNO010000010">
    <property type="protein sequence ID" value="KAK4790142.1"/>
    <property type="molecule type" value="Genomic_DNA"/>
</dbReference>
<sequence length="114" mass="12645">MTRHLIGYTDNSIEVVYFVKKCLDLTAVDPNLSRPSPSTKACSPIEDSSYKIYILCIVGASYGTFIGLIPTQFGVGIFIYKRRKSIWMKAISALKNSNSKGLAVFMLAEINEIT</sequence>
<accession>A0AAN7R536</accession>
<evidence type="ECO:0000256" key="1">
    <source>
        <dbReference type="SAM" id="Phobius"/>
    </source>
</evidence>
<keyword evidence="1" id="KW-1133">Transmembrane helix</keyword>
<dbReference type="Proteomes" id="UP001346149">
    <property type="component" value="Unassembled WGS sequence"/>
</dbReference>
<keyword evidence="1" id="KW-0812">Transmembrane</keyword>